<evidence type="ECO:0000313" key="9">
    <source>
        <dbReference type="Proteomes" id="UP000199706"/>
    </source>
</evidence>
<dbReference type="GO" id="GO:0006508">
    <property type="term" value="P:proteolysis"/>
    <property type="evidence" value="ECO:0007669"/>
    <property type="project" value="UniProtKB-KW"/>
</dbReference>
<dbReference type="Pfam" id="PF18911">
    <property type="entry name" value="PKD_4"/>
    <property type="match status" value="1"/>
</dbReference>
<keyword evidence="3 6" id="KW-0645">Protease</keyword>
<dbReference type="PROSITE" id="PS00137">
    <property type="entry name" value="SUBTILASE_HIS"/>
    <property type="match status" value="1"/>
</dbReference>
<dbReference type="InterPro" id="IPR023828">
    <property type="entry name" value="Peptidase_S8_Ser-AS"/>
</dbReference>
<dbReference type="AlphaFoldDB" id="A0A1G7R8V3"/>
<accession>A0A1G7R8V3</accession>
<dbReference type="SUPFAM" id="SSF52743">
    <property type="entry name" value="Subtilisin-like"/>
    <property type="match status" value="1"/>
</dbReference>
<feature type="active site" description="Charge relay system" evidence="6">
    <location>
        <position position="453"/>
    </location>
</feature>
<evidence type="ECO:0000256" key="3">
    <source>
        <dbReference type="ARBA" id="ARBA00022670"/>
    </source>
</evidence>
<comment type="similarity">
    <text evidence="2 6">Belongs to the peptidase S8 family.</text>
</comment>
<feature type="active site" description="Charge relay system" evidence="6">
    <location>
        <position position="280"/>
    </location>
</feature>
<dbReference type="InterPro" id="IPR022398">
    <property type="entry name" value="Peptidase_S8_His-AS"/>
</dbReference>
<dbReference type="Gene3D" id="3.40.50.200">
    <property type="entry name" value="Peptidase S8/S53 domain"/>
    <property type="match status" value="1"/>
</dbReference>
<proteinExistence type="inferred from homology"/>
<evidence type="ECO:0000256" key="5">
    <source>
        <dbReference type="ARBA" id="ARBA00022825"/>
    </source>
</evidence>
<dbReference type="PROSITE" id="PS50093">
    <property type="entry name" value="PKD"/>
    <property type="match status" value="1"/>
</dbReference>
<dbReference type="PANTHER" id="PTHR43806">
    <property type="entry name" value="PEPTIDASE S8"/>
    <property type="match status" value="1"/>
</dbReference>
<dbReference type="PANTHER" id="PTHR43806:SF11">
    <property type="entry name" value="CEREVISIN-RELATED"/>
    <property type="match status" value="1"/>
</dbReference>
<reference evidence="8 9" key="1">
    <citation type="submission" date="2016-10" db="EMBL/GenBank/DDBJ databases">
        <authorList>
            <person name="de Groot N.N."/>
        </authorList>
    </citation>
    <scope>NUCLEOTIDE SEQUENCE [LARGE SCALE GENOMIC DNA]</scope>
    <source>
        <strain evidence="8 9">LMG 2247</strain>
    </source>
</reference>
<dbReference type="PROSITE" id="PS00138">
    <property type="entry name" value="SUBTILASE_SER"/>
    <property type="match status" value="1"/>
</dbReference>
<dbReference type="InterPro" id="IPR050131">
    <property type="entry name" value="Peptidase_S8_subtilisin-like"/>
</dbReference>
<name>A0A1G7R8V3_9BURK</name>
<evidence type="ECO:0000256" key="4">
    <source>
        <dbReference type="ARBA" id="ARBA00022801"/>
    </source>
</evidence>
<dbReference type="PRINTS" id="PR00723">
    <property type="entry name" value="SUBTILISIN"/>
</dbReference>
<dbReference type="EMBL" id="FNCJ01000002">
    <property type="protein sequence ID" value="SDG07177.1"/>
    <property type="molecule type" value="Genomic_DNA"/>
</dbReference>
<dbReference type="InterPro" id="IPR000601">
    <property type="entry name" value="PKD_dom"/>
</dbReference>
<dbReference type="Gene3D" id="2.60.40.10">
    <property type="entry name" value="Immunoglobulins"/>
    <property type="match status" value="1"/>
</dbReference>
<protein>
    <submittedName>
        <fullName evidence="8">Serine protease</fullName>
    </submittedName>
</protein>
<organism evidence="8 9">
    <name type="scientific">Paraburkholderia phenazinium</name>
    <dbReference type="NCBI Taxonomy" id="60549"/>
    <lineage>
        <taxon>Bacteria</taxon>
        <taxon>Pseudomonadati</taxon>
        <taxon>Pseudomonadota</taxon>
        <taxon>Betaproteobacteria</taxon>
        <taxon>Burkholderiales</taxon>
        <taxon>Burkholderiaceae</taxon>
        <taxon>Paraburkholderia</taxon>
    </lineage>
</organism>
<evidence type="ECO:0000256" key="1">
    <source>
        <dbReference type="ARBA" id="ARBA00001913"/>
    </source>
</evidence>
<feature type="active site" description="Charge relay system" evidence="6">
    <location>
        <position position="233"/>
    </location>
</feature>
<dbReference type="Proteomes" id="UP000199706">
    <property type="component" value="Unassembled WGS sequence"/>
</dbReference>
<dbReference type="InterPro" id="IPR036852">
    <property type="entry name" value="Peptidase_S8/S53_dom_sf"/>
</dbReference>
<dbReference type="InterPro" id="IPR022409">
    <property type="entry name" value="PKD/Chitinase_dom"/>
</dbReference>
<evidence type="ECO:0000256" key="2">
    <source>
        <dbReference type="ARBA" id="ARBA00011073"/>
    </source>
</evidence>
<dbReference type="InterPro" id="IPR013783">
    <property type="entry name" value="Ig-like_fold"/>
</dbReference>
<comment type="cofactor">
    <cofactor evidence="1">
        <name>Ca(2+)</name>
        <dbReference type="ChEBI" id="CHEBI:29108"/>
    </cofactor>
</comment>
<dbReference type="Pfam" id="PF04151">
    <property type="entry name" value="PPC"/>
    <property type="match status" value="1"/>
</dbReference>
<dbReference type="CDD" id="cd00146">
    <property type="entry name" value="PKD"/>
    <property type="match status" value="1"/>
</dbReference>
<dbReference type="OrthoDB" id="9790784at2"/>
<dbReference type="InterPro" id="IPR015500">
    <property type="entry name" value="Peptidase_S8_subtilisin-rel"/>
</dbReference>
<keyword evidence="4 6" id="KW-0378">Hydrolase</keyword>
<evidence type="ECO:0000259" key="7">
    <source>
        <dbReference type="PROSITE" id="PS50093"/>
    </source>
</evidence>
<dbReference type="Pfam" id="PF00082">
    <property type="entry name" value="Peptidase_S8"/>
    <property type="match status" value="1"/>
</dbReference>
<dbReference type="Gene3D" id="2.60.120.380">
    <property type="match status" value="1"/>
</dbReference>
<dbReference type="PROSITE" id="PS51892">
    <property type="entry name" value="SUBTILASE"/>
    <property type="match status" value="1"/>
</dbReference>
<dbReference type="GO" id="GO:0004252">
    <property type="term" value="F:serine-type endopeptidase activity"/>
    <property type="evidence" value="ECO:0007669"/>
    <property type="project" value="UniProtKB-UniRule"/>
</dbReference>
<dbReference type="InterPro" id="IPR007280">
    <property type="entry name" value="Peptidase_C_arc/bac"/>
</dbReference>
<feature type="domain" description="PKD" evidence="7">
    <location>
        <begin position="538"/>
        <end position="603"/>
    </location>
</feature>
<sequence>MKTERHNDKPAGFCKTICEVSLRWSNNASAPRAIAGGVSIVFSLALAACGGDSGVDPAAGATPTAQSMTEVAAAASAASSNNVPLATSLKMKTSSITSDTETDRFIVKYKTGTAERGATAAVQSRLDKLKSTFPARAHHLRRMGIGSDVVTTERKLNAKDSKAFMRALASDPDVEYVEPDTVTSIGSSPNDPLYGKQWALTSNQMPGVTTAGIRAEGAWDLASGAGIVIGVVDNGVTSHSDLSPNVLPGYDFSSGPYGNLGGDGVQPANKAGETCAITWHGTHVAGIMAAVSNNGIGIAGIAPAARIVSARTVTNCAGGWLSDMADGIRWAAGGTVPNAPVNPNPAKVINVSLQANGQCQASLQDAIDDASSRGAIVVAISGNYDADAARVQPASCRNVITVGATNSDGSRWVNSDYGPTVDIAAPGSGIWSTYNDGKTAPGNESYGVLDGTSQAAPMVSGVAALVQSVAPKPLTVAEMRTLIQQSAQPFAPKKPDRPFALGIVDATAAVTAAKSGKIPAAADFSCSESPKLMQITCINLSTARGGTAIKSWAWNFGDGAADYVATTPINMVRNFDYGGTYNIKLTVTDSAGATSTYSRPFQVLPPAINYFLVDTPTSLFAKTDDMQYYELDIPNGVKGVTITLKPTTTNERGWLYLRAGTPSVLHPQCQAQLFNGNTATCTMANPAAGAYYVIVSAQAKLNGSILTATYTQ</sequence>
<dbReference type="SMART" id="SM00089">
    <property type="entry name" value="PKD"/>
    <property type="match status" value="1"/>
</dbReference>
<evidence type="ECO:0000256" key="6">
    <source>
        <dbReference type="PROSITE-ProRule" id="PRU01240"/>
    </source>
</evidence>
<dbReference type="InterPro" id="IPR000209">
    <property type="entry name" value="Peptidase_S8/S53_dom"/>
</dbReference>
<keyword evidence="5 6" id="KW-0720">Serine protease</keyword>
<evidence type="ECO:0000313" key="8">
    <source>
        <dbReference type="EMBL" id="SDG07177.1"/>
    </source>
</evidence>
<dbReference type="RefSeq" id="WP_090681935.1">
    <property type="nucleotide sequence ID" value="NZ_FNCJ01000002.1"/>
</dbReference>
<gene>
    <name evidence="8" type="ORF">SAMN05216466_10211</name>
</gene>